<gene>
    <name evidence="1" type="ORF">ONZ43_g7580</name>
</gene>
<evidence type="ECO:0000313" key="2">
    <source>
        <dbReference type="Proteomes" id="UP001153334"/>
    </source>
</evidence>
<proteinExistence type="predicted"/>
<name>A0ACC2HR88_9PEZI</name>
<reference evidence="1" key="1">
    <citation type="submission" date="2022-11" db="EMBL/GenBank/DDBJ databases">
        <title>Genome Sequence of Nemania bipapillata.</title>
        <authorList>
            <person name="Buettner E."/>
        </authorList>
    </citation>
    <scope>NUCLEOTIDE SEQUENCE</scope>
    <source>
        <strain evidence="1">CP14</strain>
    </source>
</reference>
<accession>A0ACC2HR88</accession>
<protein>
    <submittedName>
        <fullName evidence="1">Uncharacterized protein</fullName>
    </submittedName>
</protein>
<dbReference type="EMBL" id="JAPESX010003397">
    <property type="protein sequence ID" value="KAJ8105046.1"/>
    <property type="molecule type" value="Genomic_DNA"/>
</dbReference>
<organism evidence="1 2">
    <name type="scientific">Nemania bipapillata</name>
    <dbReference type="NCBI Taxonomy" id="110536"/>
    <lineage>
        <taxon>Eukaryota</taxon>
        <taxon>Fungi</taxon>
        <taxon>Dikarya</taxon>
        <taxon>Ascomycota</taxon>
        <taxon>Pezizomycotina</taxon>
        <taxon>Sordariomycetes</taxon>
        <taxon>Xylariomycetidae</taxon>
        <taxon>Xylariales</taxon>
        <taxon>Xylariaceae</taxon>
        <taxon>Nemania</taxon>
    </lineage>
</organism>
<evidence type="ECO:0000313" key="1">
    <source>
        <dbReference type="EMBL" id="KAJ8105046.1"/>
    </source>
</evidence>
<comment type="caution">
    <text evidence="1">The sequence shown here is derived from an EMBL/GenBank/DDBJ whole genome shotgun (WGS) entry which is preliminary data.</text>
</comment>
<sequence length="83" mass="8870">MALVHRTLAYAAVERLCSAYVPYKRIDIEVQGLITLPFATTQRPANDGGNVAIPHVPASGDAAIVSQNLAEAAIFPLELSQPR</sequence>
<dbReference type="Proteomes" id="UP001153334">
    <property type="component" value="Unassembled WGS sequence"/>
</dbReference>
<keyword evidence="2" id="KW-1185">Reference proteome</keyword>